<name>A0A383URG1_BLUHO</name>
<dbReference type="VEuPathDB" id="FungiDB:BLGHR1_13687"/>
<dbReference type="InterPro" id="IPR015943">
    <property type="entry name" value="WD40/YVTN_repeat-like_dom_sf"/>
</dbReference>
<dbReference type="InterPro" id="IPR001680">
    <property type="entry name" value="WD40_rpt"/>
</dbReference>
<dbReference type="SUPFAM" id="SSF50978">
    <property type="entry name" value="WD40 repeat-like"/>
    <property type="match status" value="1"/>
</dbReference>
<dbReference type="Gene3D" id="2.130.10.10">
    <property type="entry name" value="YVTN repeat-like/Quinoprotein amine dehydrogenase"/>
    <property type="match status" value="1"/>
</dbReference>
<protein>
    <submittedName>
        <fullName evidence="2">Uncharacterized protein</fullName>
    </submittedName>
</protein>
<evidence type="ECO:0000313" key="3">
    <source>
        <dbReference type="Proteomes" id="UP000275772"/>
    </source>
</evidence>
<feature type="repeat" description="WD" evidence="1">
    <location>
        <begin position="618"/>
        <end position="650"/>
    </location>
</feature>
<reference evidence="2 3" key="1">
    <citation type="submission" date="2017-11" db="EMBL/GenBank/DDBJ databases">
        <authorList>
            <person name="Kracher B."/>
        </authorList>
    </citation>
    <scope>NUCLEOTIDE SEQUENCE [LARGE SCALE GENOMIC DNA]</scope>
    <source>
        <strain evidence="2 3">RACE1</strain>
    </source>
</reference>
<evidence type="ECO:0000313" key="2">
    <source>
        <dbReference type="EMBL" id="SZF02901.1"/>
    </source>
</evidence>
<dbReference type="PROSITE" id="PS50294">
    <property type="entry name" value="WD_REPEATS_REGION"/>
    <property type="match status" value="1"/>
</dbReference>
<dbReference type="SMART" id="SM00320">
    <property type="entry name" value="WD40"/>
    <property type="match status" value="1"/>
</dbReference>
<dbReference type="PROSITE" id="PS50082">
    <property type="entry name" value="WD_REPEATS_2"/>
    <property type="match status" value="1"/>
</dbReference>
<dbReference type="Proteomes" id="UP000275772">
    <property type="component" value="Unassembled WGS sequence"/>
</dbReference>
<organism evidence="2 3">
    <name type="scientific">Blumeria hordei</name>
    <name type="common">Barley powdery mildew</name>
    <name type="synonym">Blumeria graminis f. sp. hordei</name>
    <dbReference type="NCBI Taxonomy" id="2867405"/>
    <lineage>
        <taxon>Eukaryota</taxon>
        <taxon>Fungi</taxon>
        <taxon>Dikarya</taxon>
        <taxon>Ascomycota</taxon>
        <taxon>Pezizomycotina</taxon>
        <taxon>Leotiomycetes</taxon>
        <taxon>Erysiphales</taxon>
        <taxon>Erysiphaceae</taxon>
        <taxon>Blumeria</taxon>
    </lineage>
</organism>
<sequence length="809" mass="91285">MDINFNDNLLNLLEENPTHDIEVDTSSNFSHLQNRRISNTNNSFAIFYNSSDGIEDQPDPGIDIPPNMYLGSEGSTTLATIFPLYQNLNSEMERSDARIIDFNYEASIQNESVQPDESNRLHGNRNNHFLELNLEPDIDIHSQQEIYPESWAAANQEIHLGNRVVGNLARSVANQPPNYVNTRNQQILSQIDGPSEEQSLFRIPLAPLSYPFNDSIVASESNLHLNRLLLGGRFPTRAPRTLDRNFSPDLWTTLDNNSRSVLATTQSHYVSLANSSLPPNREAIIVSENDESDYSDSRSIDENYEPPEHINLDLYGTLKHWSDLASRKKSRRSKAYRGPSLPAVEALRSPKPCNIERCDLRGDYCDVQSINWRELNVSREEAQDRRCEFYRSYGNVRYRDPMTLFTVGSYLSNRANYFKFRRMDFQHNVHLIHFQLRNLIACPTRDHVFYVGRSKIMHYNPVQGKNDPKPSTVLDLCNPHSQSGIGSYQGVQISTMAVGHNFLIAGGFCGEYGLLNLQAQKGTEHIQGFISKHQNSIVNHIQIHTTRRNAHPFATFATNHASLRILDINTNKLVSEQTFNHALNCSAISPDQRLRVMVGDMREVLICNSETGAILQTLQGHYDYGFACDWADDGVTVATGNQDRQIKIWDARKWTTSKGLAYPVAQVACKMSGVRKLKFSPLGSGKRLLVAAQAADYIHVIDAGSFKEQQDLSFFGEISGFDFANDGQDLFVAISDKARGGIMEFERCDLAGGGSYDLKCGFRGREDIDCVKSFDWMSDDKIARANRSHATTESLDRQAASYGISKEYF</sequence>
<accession>A0A383URG1</accession>
<gene>
    <name evidence="2" type="ORF">BLGHR1_13687</name>
</gene>
<proteinExistence type="predicted"/>
<dbReference type="PANTHER" id="PTHR43991">
    <property type="entry name" value="WD REPEAT PROTEIN (AFU_ORTHOLOGUE AFUA_8G05640)-RELATED"/>
    <property type="match status" value="1"/>
</dbReference>
<dbReference type="AlphaFoldDB" id="A0A383URG1"/>
<dbReference type="EMBL" id="UNSH01000046">
    <property type="protein sequence ID" value="SZF02901.1"/>
    <property type="molecule type" value="Genomic_DNA"/>
</dbReference>
<keyword evidence="1" id="KW-0853">WD repeat</keyword>
<dbReference type="InterPro" id="IPR036322">
    <property type="entry name" value="WD40_repeat_dom_sf"/>
</dbReference>
<evidence type="ECO:0000256" key="1">
    <source>
        <dbReference type="PROSITE-ProRule" id="PRU00221"/>
    </source>
</evidence>
<dbReference type="PANTHER" id="PTHR43991:SF12">
    <property type="entry name" value="WD REPEAT PROTEIN (AFU_ORTHOLOGUE AFUA_8G05640)"/>
    <property type="match status" value="1"/>
</dbReference>